<dbReference type="Pfam" id="PF13040">
    <property type="entry name" value="Fur_reg_FbpB"/>
    <property type="match status" value="1"/>
</dbReference>
<evidence type="ECO:0000313" key="1">
    <source>
        <dbReference type="EMBL" id="SFF02172.1"/>
    </source>
</evidence>
<name>A0A1I2F9Z2_9BACI</name>
<dbReference type="OrthoDB" id="2928380at2"/>
<dbReference type="InterPro" id="IPR025004">
    <property type="entry name" value="SenN/SenS"/>
</dbReference>
<reference evidence="1 2" key="1">
    <citation type="submission" date="2016-10" db="EMBL/GenBank/DDBJ databases">
        <authorList>
            <person name="de Groot N.N."/>
        </authorList>
    </citation>
    <scope>NUCLEOTIDE SEQUENCE [LARGE SCALE GENOMIC DNA]</scope>
    <source>
        <strain evidence="1 2">DSM 23995</strain>
    </source>
</reference>
<dbReference type="EMBL" id="FONT01000010">
    <property type="protein sequence ID" value="SFF02172.1"/>
    <property type="molecule type" value="Genomic_DNA"/>
</dbReference>
<sequence>MRKTRRTTMEELIAANKKELMEDPKAISEIEEKLENRKAREVYMESLENKKIVN</sequence>
<protein>
    <submittedName>
        <fullName evidence="1">Fur-regulated basic protein B</fullName>
    </submittedName>
</protein>
<dbReference type="RefSeq" id="WP_091663873.1">
    <property type="nucleotide sequence ID" value="NZ_FONT01000010.1"/>
</dbReference>
<gene>
    <name evidence="1" type="ORF">SAMN05192532_11030</name>
</gene>
<keyword evidence="2" id="KW-1185">Reference proteome</keyword>
<dbReference type="AlphaFoldDB" id="A0A1I2F9Z2"/>
<proteinExistence type="predicted"/>
<evidence type="ECO:0000313" key="2">
    <source>
        <dbReference type="Proteomes" id="UP000199516"/>
    </source>
</evidence>
<organism evidence="1 2">
    <name type="scientific">Alteribacillus iranensis</name>
    <dbReference type="NCBI Taxonomy" id="930128"/>
    <lineage>
        <taxon>Bacteria</taxon>
        <taxon>Bacillati</taxon>
        <taxon>Bacillota</taxon>
        <taxon>Bacilli</taxon>
        <taxon>Bacillales</taxon>
        <taxon>Bacillaceae</taxon>
        <taxon>Alteribacillus</taxon>
    </lineage>
</organism>
<dbReference type="Proteomes" id="UP000199516">
    <property type="component" value="Unassembled WGS sequence"/>
</dbReference>
<accession>A0A1I2F9Z2</accession>